<dbReference type="CDD" id="cd08432">
    <property type="entry name" value="PBP2_GcdR_TrpI_HvrB_AmpR_like"/>
    <property type="match status" value="1"/>
</dbReference>
<dbReference type="PROSITE" id="PS50931">
    <property type="entry name" value="HTH_LYSR"/>
    <property type="match status" value="1"/>
</dbReference>
<dbReference type="EMBL" id="SHKO01000002">
    <property type="protein sequence ID" value="RZT94632.1"/>
    <property type="molecule type" value="Genomic_DNA"/>
</dbReference>
<keyword evidence="7" id="KW-1185">Reference proteome</keyword>
<organism evidence="6 7">
    <name type="scientific">Advenella incenata</name>
    <dbReference type="NCBI Taxonomy" id="267800"/>
    <lineage>
        <taxon>Bacteria</taxon>
        <taxon>Pseudomonadati</taxon>
        <taxon>Pseudomonadota</taxon>
        <taxon>Betaproteobacteria</taxon>
        <taxon>Burkholderiales</taxon>
        <taxon>Alcaligenaceae</taxon>
    </lineage>
</organism>
<keyword evidence="4" id="KW-0804">Transcription</keyword>
<dbReference type="PANTHER" id="PTHR30537">
    <property type="entry name" value="HTH-TYPE TRANSCRIPTIONAL REGULATOR"/>
    <property type="match status" value="1"/>
</dbReference>
<gene>
    <name evidence="6" type="ORF">EV681_3053</name>
</gene>
<dbReference type="GO" id="GO:0006351">
    <property type="term" value="P:DNA-templated transcription"/>
    <property type="evidence" value="ECO:0007669"/>
    <property type="project" value="TreeGrafter"/>
</dbReference>
<dbReference type="Pfam" id="PF00126">
    <property type="entry name" value="HTH_1"/>
    <property type="match status" value="1"/>
</dbReference>
<protein>
    <submittedName>
        <fullName evidence="6">LysR family glycine cleavage system transcriptional activator</fullName>
    </submittedName>
</protein>
<evidence type="ECO:0000256" key="3">
    <source>
        <dbReference type="ARBA" id="ARBA00023125"/>
    </source>
</evidence>
<dbReference type="AlphaFoldDB" id="A0A4Q7VFM0"/>
<keyword evidence="2" id="KW-0805">Transcription regulation</keyword>
<sequence length="319" mass="35642">MTVLNWPIHLFHCPAYLAPTMLRRLPPLNALRVFDVAARCDSLTQAAHELCISQGAVSRHVQLLEEWLGLQLFVRQRHGIALTADGITFRRIVGDSLAQIEQGTRQLQRRTDARRLRIKLPPTFAIKWLVPRLAHFHARHPELDVQITTSHQHADFNREDIDISIQARPHTSDALDEEELFGEVLVPVCAPTLLQGHPSLRLLADLANHVLLCSLNRPNDWPAWLQAAGLTHIDGNQGLKFENAALAYQAAANGLGVTIGLEAFVEQDLAAGLLVAPFALRVRTDGAYFMAHASDRPVPEAVRLFQSWIREEAAAMRRV</sequence>
<reference evidence="6 7" key="1">
    <citation type="submission" date="2019-02" db="EMBL/GenBank/DDBJ databases">
        <title>Genomic Encyclopedia of Type Strains, Phase IV (KMG-IV): sequencing the most valuable type-strain genomes for metagenomic binning, comparative biology and taxonomic classification.</title>
        <authorList>
            <person name="Goeker M."/>
        </authorList>
    </citation>
    <scope>NUCLEOTIDE SEQUENCE [LARGE SCALE GENOMIC DNA]</scope>
    <source>
        <strain evidence="6 7">DSM 23814</strain>
    </source>
</reference>
<comment type="similarity">
    <text evidence="1">Belongs to the LysR transcriptional regulatory family.</text>
</comment>
<dbReference type="Pfam" id="PF03466">
    <property type="entry name" value="LysR_substrate"/>
    <property type="match status" value="1"/>
</dbReference>
<dbReference type="GO" id="GO:0003700">
    <property type="term" value="F:DNA-binding transcription factor activity"/>
    <property type="evidence" value="ECO:0007669"/>
    <property type="project" value="InterPro"/>
</dbReference>
<proteinExistence type="inferred from homology"/>
<dbReference type="Proteomes" id="UP000293398">
    <property type="component" value="Unassembled WGS sequence"/>
</dbReference>
<evidence type="ECO:0000313" key="6">
    <source>
        <dbReference type="EMBL" id="RZT94632.1"/>
    </source>
</evidence>
<dbReference type="InterPro" id="IPR005119">
    <property type="entry name" value="LysR_subst-bd"/>
</dbReference>
<comment type="caution">
    <text evidence="6">The sequence shown here is derived from an EMBL/GenBank/DDBJ whole genome shotgun (WGS) entry which is preliminary data.</text>
</comment>
<dbReference type="Gene3D" id="3.40.190.10">
    <property type="entry name" value="Periplasmic binding protein-like II"/>
    <property type="match status" value="2"/>
</dbReference>
<dbReference type="GO" id="GO:0043565">
    <property type="term" value="F:sequence-specific DNA binding"/>
    <property type="evidence" value="ECO:0007669"/>
    <property type="project" value="TreeGrafter"/>
</dbReference>
<dbReference type="InterPro" id="IPR036390">
    <property type="entry name" value="WH_DNA-bd_sf"/>
</dbReference>
<dbReference type="PRINTS" id="PR00039">
    <property type="entry name" value="HTHLYSR"/>
</dbReference>
<keyword evidence="3" id="KW-0238">DNA-binding</keyword>
<evidence type="ECO:0000256" key="4">
    <source>
        <dbReference type="ARBA" id="ARBA00023163"/>
    </source>
</evidence>
<evidence type="ECO:0000256" key="1">
    <source>
        <dbReference type="ARBA" id="ARBA00009437"/>
    </source>
</evidence>
<evidence type="ECO:0000313" key="7">
    <source>
        <dbReference type="Proteomes" id="UP000293398"/>
    </source>
</evidence>
<dbReference type="SUPFAM" id="SSF53850">
    <property type="entry name" value="Periplasmic binding protein-like II"/>
    <property type="match status" value="1"/>
</dbReference>
<dbReference type="InterPro" id="IPR058163">
    <property type="entry name" value="LysR-type_TF_proteobact-type"/>
</dbReference>
<dbReference type="PANTHER" id="PTHR30537:SF74">
    <property type="entry name" value="HTH-TYPE TRANSCRIPTIONAL REGULATOR TRPI"/>
    <property type="match status" value="1"/>
</dbReference>
<evidence type="ECO:0000256" key="2">
    <source>
        <dbReference type="ARBA" id="ARBA00023015"/>
    </source>
</evidence>
<dbReference type="SUPFAM" id="SSF46785">
    <property type="entry name" value="Winged helix' DNA-binding domain"/>
    <property type="match status" value="1"/>
</dbReference>
<dbReference type="FunFam" id="3.40.190.10:FF:000017">
    <property type="entry name" value="Glycine cleavage system transcriptional activator"/>
    <property type="match status" value="1"/>
</dbReference>
<dbReference type="NCBIfam" id="NF008352">
    <property type="entry name" value="PRK11139.1"/>
    <property type="match status" value="1"/>
</dbReference>
<accession>A0A4Q7VFM0</accession>
<evidence type="ECO:0000259" key="5">
    <source>
        <dbReference type="PROSITE" id="PS50931"/>
    </source>
</evidence>
<dbReference type="InterPro" id="IPR036388">
    <property type="entry name" value="WH-like_DNA-bd_sf"/>
</dbReference>
<dbReference type="InterPro" id="IPR000847">
    <property type="entry name" value="LysR_HTH_N"/>
</dbReference>
<feature type="domain" description="HTH lysR-type" evidence="5">
    <location>
        <begin position="26"/>
        <end position="83"/>
    </location>
</feature>
<dbReference type="Gene3D" id="1.10.10.10">
    <property type="entry name" value="Winged helix-like DNA-binding domain superfamily/Winged helix DNA-binding domain"/>
    <property type="match status" value="1"/>
</dbReference>
<name>A0A4Q7VFM0_9BURK</name>